<evidence type="ECO:0000256" key="2">
    <source>
        <dbReference type="ARBA" id="ARBA00022448"/>
    </source>
</evidence>
<protein>
    <submittedName>
        <fullName evidence="6">Polyamine ABC transporter substrate-binding protein</fullName>
    </submittedName>
</protein>
<dbReference type="InterPro" id="IPR001188">
    <property type="entry name" value="Sperm_putr-bd"/>
</dbReference>
<feature type="coiled-coil region" evidence="5">
    <location>
        <begin position="212"/>
        <end position="239"/>
    </location>
</feature>
<gene>
    <name evidence="6" type="ORF">CUN59_06460</name>
</gene>
<dbReference type="Pfam" id="PF13343">
    <property type="entry name" value="SBP_bac_6"/>
    <property type="match status" value="1"/>
</dbReference>
<dbReference type="PANTHER" id="PTHR30222">
    <property type="entry name" value="SPERMIDINE/PUTRESCINE-BINDING PERIPLASMIC PROTEIN"/>
    <property type="match status" value="1"/>
</dbReference>
<dbReference type="GO" id="GO:0015846">
    <property type="term" value="P:polyamine transport"/>
    <property type="evidence" value="ECO:0007669"/>
    <property type="project" value="InterPro"/>
</dbReference>
<evidence type="ECO:0000256" key="5">
    <source>
        <dbReference type="SAM" id="Coils"/>
    </source>
</evidence>
<proteinExistence type="predicted"/>
<dbReference type="RefSeq" id="WP_104387067.1">
    <property type="nucleotide sequence ID" value="NZ_PGEM01000037.1"/>
</dbReference>
<dbReference type="EMBL" id="PGEM01000037">
    <property type="protein sequence ID" value="PPJ64103.1"/>
    <property type="molecule type" value="Genomic_DNA"/>
</dbReference>
<dbReference type="Gene3D" id="3.40.190.10">
    <property type="entry name" value="Periplasmic binding protein-like II"/>
    <property type="match status" value="2"/>
</dbReference>
<organism evidence="6 7">
    <name type="scientific">Cuspidothrix issatschenkoi CHARLIE-1</name>
    <dbReference type="NCBI Taxonomy" id="2052836"/>
    <lineage>
        <taxon>Bacteria</taxon>
        <taxon>Bacillati</taxon>
        <taxon>Cyanobacteriota</taxon>
        <taxon>Cyanophyceae</taxon>
        <taxon>Nostocales</taxon>
        <taxon>Aphanizomenonaceae</taxon>
        <taxon>Cuspidothrix</taxon>
    </lineage>
</organism>
<keyword evidence="4" id="KW-0574">Periplasm</keyword>
<keyword evidence="2" id="KW-0813">Transport</keyword>
<dbReference type="GO" id="GO:0019808">
    <property type="term" value="F:polyamine binding"/>
    <property type="evidence" value="ECO:0007669"/>
    <property type="project" value="InterPro"/>
</dbReference>
<dbReference type="OrthoDB" id="503789at2"/>
<evidence type="ECO:0000256" key="3">
    <source>
        <dbReference type="ARBA" id="ARBA00022729"/>
    </source>
</evidence>
<dbReference type="PANTHER" id="PTHR30222:SF17">
    <property type="entry name" value="SPERMIDINE_PUTRESCINE-BINDING PERIPLASMIC PROTEIN"/>
    <property type="match status" value="1"/>
</dbReference>
<sequence length="385" mass="43949">MQRRSFLLGTSTLAISQIITGCGTNQQPPLSIQLLKDSIPGQVVNQFRKTVTAGGKLKFTPINQLEELFKLLQTWQKPANNQQEWTRFLPFNQNQKSSPANLVTLGDYWLQAAINQKLIQPLETTNIKNLGKLHEKWQEIVKRDQQGKIWGVPYRWGNTVIVYNQEKFQQLGWKPTDWSDLWRSELQNRISLLNHPREVIGLVLKKLGKSYNTENINQISDLETQLQALNQQVKFYNSTNYLEPLIIGDTWLAVGWSNDIIPLINSNKKFAAVVPISGTAIWADLWVSPTGVSNDNLTYQWLDFCLQPNISKQIALLTKTNSPIDNNIGVGDIQSQLQNLLITNPEVFAKSEFLLPLPVKTMQQYEDLFSRININKSPISLRNRG</sequence>
<keyword evidence="7" id="KW-1185">Reference proteome</keyword>
<reference evidence="6 7" key="1">
    <citation type="submission" date="2018-02" db="EMBL/GenBank/DDBJ databases">
        <title>Discovery of a pederin family compound in a non-symbiotic bloom-forming cyanobacterium.</title>
        <authorList>
            <person name="Kust A."/>
            <person name="Mares J."/>
            <person name="Jokela J."/>
            <person name="Urajova P."/>
            <person name="Hajek J."/>
            <person name="Saurav K."/>
            <person name="Voracova K."/>
            <person name="Fewer D.P."/>
            <person name="Haapaniemi E."/>
            <person name="Permi P."/>
            <person name="Rehakova K."/>
            <person name="Sivonen K."/>
            <person name="Hrouzek P."/>
        </authorList>
    </citation>
    <scope>NUCLEOTIDE SEQUENCE [LARGE SCALE GENOMIC DNA]</scope>
    <source>
        <strain evidence="6 7">CHARLIE-1</strain>
    </source>
</reference>
<evidence type="ECO:0000256" key="1">
    <source>
        <dbReference type="ARBA" id="ARBA00004418"/>
    </source>
</evidence>
<dbReference type="SUPFAM" id="SSF53850">
    <property type="entry name" value="Periplasmic binding protein-like II"/>
    <property type="match status" value="1"/>
</dbReference>
<dbReference type="PRINTS" id="PR00909">
    <property type="entry name" value="SPERMDNBNDNG"/>
</dbReference>
<comment type="caution">
    <text evidence="6">The sequence shown here is derived from an EMBL/GenBank/DDBJ whole genome shotgun (WGS) entry which is preliminary data.</text>
</comment>
<evidence type="ECO:0000313" key="7">
    <source>
        <dbReference type="Proteomes" id="UP000239589"/>
    </source>
</evidence>
<keyword evidence="3" id="KW-0732">Signal</keyword>
<dbReference type="CDD" id="cd13661">
    <property type="entry name" value="PBP2_PotD_PotF_like_1"/>
    <property type="match status" value="1"/>
</dbReference>
<dbReference type="AlphaFoldDB" id="A0A2S6CWE9"/>
<evidence type="ECO:0000256" key="4">
    <source>
        <dbReference type="ARBA" id="ARBA00022764"/>
    </source>
</evidence>
<comment type="subcellular location">
    <subcellularLocation>
        <location evidence="1">Periplasm</location>
    </subcellularLocation>
</comment>
<dbReference type="PROSITE" id="PS51257">
    <property type="entry name" value="PROKAR_LIPOPROTEIN"/>
    <property type="match status" value="1"/>
</dbReference>
<accession>A0A2S6CWE9</accession>
<name>A0A2S6CWE9_9CYAN</name>
<dbReference type="GO" id="GO:0042597">
    <property type="term" value="C:periplasmic space"/>
    <property type="evidence" value="ECO:0007669"/>
    <property type="project" value="UniProtKB-SubCell"/>
</dbReference>
<dbReference type="Proteomes" id="UP000239589">
    <property type="component" value="Unassembled WGS sequence"/>
</dbReference>
<evidence type="ECO:0000313" key="6">
    <source>
        <dbReference type="EMBL" id="PPJ64103.1"/>
    </source>
</evidence>
<keyword evidence="5" id="KW-0175">Coiled coil</keyword>